<dbReference type="EMBL" id="BMHV01000016">
    <property type="protein sequence ID" value="GGF68390.1"/>
    <property type="molecule type" value="Genomic_DNA"/>
</dbReference>
<keyword evidence="4" id="KW-0808">Transferase</keyword>
<dbReference type="Proteomes" id="UP000632498">
    <property type="component" value="Unassembled WGS sequence"/>
</dbReference>
<keyword evidence="6" id="KW-0175">Coiled coil</keyword>
<dbReference type="CDD" id="cd00082">
    <property type="entry name" value="HisKA"/>
    <property type="match status" value="1"/>
</dbReference>
<dbReference type="SMART" id="SM00387">
    <property type="entry name" value="HATPase_c"/>
    <property type="match status" value="1"/>
</dbReference>
<dbReference type="InterPro" id="IPR036890">
    <property type="entry name" value="HATPase_C_sf"/>
</dbReference>
<dbReference type="SUPFAM" id="SSF55874">
    <property type="entry name" value="ATPase domain of HSP90 chaperone/DNA topoisomerase II/histidine kinase"/>
    <property type="match status" value="1"/>
</dbReference>
<comment type="catalytic activity">
    <reaction evidence="1">
        <text>ATP + protein L-histidine = ADP + protein N-phospho-L-histidine.</text>
        <dbReference type="EC" id="2.7.13.3"/>
    </reaction>
</comment>
<gene>
    <name evidence="9" type="ORF">GCM10011332_23200</name>
</gene>
<dbReference type="GO" id="GO:0030295">
    <property type="term" value="F:protein kinase activator activity"/>
    <property type="evidence" value="ECO:0007669"/>
    <property type="project" value="TreeGrafter"/>
</dbReference>
<dbReference type="FunFam" id="3.30.565.10:FF:000006">
    <property type="entry name" value="Sensor histidine kinase WalK"/>
    <property type="match status" value="1"/>
</dbReference>
<dbReference type="InterPro" id="IPR003594">
    <property type="entry name" value="HATPase_dom"/>
</dbReference>
<comment type="caution">
    <text evidence="9">The sequence shown here is derived from an EMBL/GenBank/DDBJ whole genome shotgun (WGS) entry which is preliminary data.</text>
</comment>
<evidence type="ECO:0000313" key="9">
    <source>
        <dbReference type="EMBL" id="GGF68390.1"/>
    </source>
</evidence>
<dbReference type="InterPro" id="IPR050351">
    <property type="entry name" value="BphY/WalK/GraS-like"/>
</dbReference>
<dbReference type="EC" id="2.7.13.3" evidence="2"/>
<evidence type="ECO:0000256" key="5">
    <source>
        <dbReference type="ARBA" id="ARBA00022777"/>
    </source>
</evidence>
<dbReference type="PANTHER" id="PTHR42878">
    <property type="entry name" value="TWO-COMPONENT HISTIDINE KINASE"/>
    <property type="match status" value="1"/>
</dbReference>
<feature type="transmembrane region" description="Helical" evidence="7">
    <location>
        <begin position="18"/>
        <end position="36"/>
    </location>
</feature>
<organism evidence="9 10">
    <name type="scientific">Terasakiella brassicae</name>
    <dbReference type="NCBI Taxonomy" id="1634917"/>
    <lineage>
        <taxon>Bacteria</taxon>
        <taxon>Pseudomonadati</taxon>
        <taxon>Pseudomonadota</taxon>
        <taxon>Alphaproteobacteria</taxon>
        <taxon>Rhodospirillales</taxon>
        <taxon>Terasakiellaceae</taxon>
        <taxon>Terasakiella</taxon>
    </lineage>
</organism>
<proteinExistence type="predicted"/>
<evidence type="ECO:0000256" key="1">
    <source>
        <dbReference type="ARBA" id="ARBA00000085"/>
    </source>
</evidence>
<name>A0A917C3L8_9PROT</name>
<dbReference type="Pfam" id="PF00512">
    <property type="entry name" value="HisKA"/>
    <property type="match status" value="1"/>
</dbReference>
<keyword evidence="7" id="KW-0812">Transmembrane</keyword>
<evidence type="ECO:0000256" key="6">
    <source>
        <dbReference type="SAM" id="Coils"/>
    </source>
</evidence>
<dbReference type="GO" id="GO:0000155">
    <property type="term" value="F:phosphorelay sensor kinase activity"/>
    <property type="evidence" value="ECO:0007669"/>
    <property type="project" value="InterPro"/>
</dbReference>
<dbReference type="Gene3D" id="1.10.287.130">
    <property type="match status" value="1"/>
</dbReference>
<dbReference type="PANTHER" id="PTHR42878:SF15">
    <property type="entry name" value="BACTERIOPHYTOCHROME"/>
    <property type="match status" value="1"/>
</dbReference>
<evidence type="ECO:0000256" key="2">
    <source>
        <dbReference type="ARBA" id="ARBA00012438"/>
    </source>
</evidence>
<sequence>MHDIKLRKRLFFRQTRNAILVALGLGVILSIGQIIFDFRAEQEYIDKTVRQVLNTSQESAAQAAYSLNEELATRVINGLFEYRPIRFAQINDDFGRQLAFKERPATTHNLEWLSPLMDAGSSLYTVPLYIKEQRQTVIGEMHVKVDRFLIAQNFIQRAGFVVLLGILRNTILAIVFGFLFYFTLGRPVMAALNGISNIDPQNPGRTILVIPKGHQEDEIGLLIAKLNTVLEEFQETLLQRYYAEGQLKKKQQMIALLNQRLEERVRQRTSELEAANKEMEAFTYSVSHDLRAPLRTISGFSDILQDEYGNQLDDQAHHYLERVRQGTARMDQLINDLLKLSRSTRGELHRNDVNLSKLAQEIFEDLLHAAPQRNVELHIEPNIHAQGDKRFLRLALENLIANAWKYTSHKDLSQISFGKLKQDGNTVYFISDNGAGFDMAYAEKLFSPFHRLHTSKEFEGTGVGLATVQRIIHRHGGDIWAQATVNEGATFFFTLPASEADLFNDGDQDYTI</sequence>
<keyword evidence="5" id="KW-0418">Kinase</keyword>
<keyword evidence="10" id="KW-1185">Reference proteome</keyword>
<evidence type="ECO:0000256" key="7">
    <source>
        <dbReference type="SAM" id="Phobius"/>
    </source>
</evidence>
<keyword evidence="7" id="KW-0472">Membrane</keyword>
<dbReference type="PROSITE" id="PS50109">
    <property type="entry name" value="HIS_KIN"/>
    <property type="match status" value="1"/>
</dbReference>
<dbReference type="InterPro" id="IPR036097">
    <property type="entry name" value="HisK_dim/P_sf"/>
</dbReference>
<dbReference type="InterPro" id="IPR004358">
    <property type="entry name" value="Sig_transdc_His_kin-like_C"/>
</dbReference>
<dbReference type="GO" id="GO:0000156">
    <property type="term" value="F:phosphorelay response regulator activity"/>
    <property type="evidence" value="ECO:0007669"/>
    <property type="project" value="TreeGrafter"/>
</dbReference>
<evidence type="ECO:0000256" key="4">
    <source>
        <dbReference type="ARBA" id="ARBA00022679"/>
    </source>
</evidence>
<reference evidence="9" key="1">
    <citation type="journal article" date="2014" name="Int. J. Syst. Evol. Microbiol.">
        <title>Complete genome sequence of Corynebacterium casei LMG S-19264T (=DSM 44701T), isolated from a smear-ripened cheese.</title>
        <authorList>
            <consortium name="US DOE Joint Genome Institute (JGI-PGF)"/>
            <person name="Walter F."/>
            <person name="Albersmeier A."/>
            <person name="Kalinowski J."/>
            <person name="Ruckert C."/>
        </authorList>
    </citation>
    <scope>NUCLEOTIDE SEQUENCE</scope>
    <source>
        <strain evidence="9">CGMCC 1.15254</strain>
    </source>
</reference>
<dbReference type="GO" id="GO:0007234">
    <property type="term" value="P:osmosensory signaling via phosphorelay pathway"/>
    <property type="evidence" value="ECO:0007669"/>
    <property type="project" value="TreeGrafter"/>
</dbReference>
<dbReference type="Gene3D" id="3.30.565.10">
    <property type="entry name" value="Histidine kinase-like ATPase, C-terminal domain"/>
    <property type="match status" value="1"/>
</dbReference>
<dbReference type="InterPro" id="IPR005467">
    <property type="entry name" value="His_kinase_dom"/>
</dbReference>
<protein>
    <recommendedName>
        <fullName evidence="2">histidine kinase</fullName>
        <ecNumber evidence="2">2.7.13.3</ecNumber>
    </recommendedName>
</protein>
<dbReference type="SUPFAM" id="SSF47384">
    <property type="entry name" value="Homodimeric domain of signal transducing histidine kinase"/>
    <property type="match status" value="1"/>
</dbReference>
<accession>A0A917C3L8</accession>
<evidence type="ECO:0000313" key="10">
    <source>
        <dbReference type="Proteomes" id="UP000632498"/>
    </source>
</evidence>
<dbReference type="AlphaFoldDB" id="A0A917C3L8"/>
<feature type="coiled-coil region" evidence="6">
    <location>
        <begin position="247"/>
        <end position="278"/>
    </location>
</feature>
<feature type="transmembrane region" description="Helical" evidence="7">
    <location>
        <begin position="158"/>
        <end position="182"/>
    </location>
</feature>
<dbReference type="SMART" id="SM00388">
    <property type="entry name" value="HisKA"/>
    <property type="match status" value="1"/>
</dbReference>
<keyword evidence="7" id="KW-1133">Transmembrane helix</keyword>
<evidence type="ECO:0000256" key="3">
    <source>
        <dbReference type="ARBA" id="ARBA00022553"/>
    </source>
</evidence>
<dbReference type="FunFam" id="1.10.287.130:FF:000070">
    <property type="entry name" value="Histidine kinase sensor protein"/>
    <property type="match status" value="1"/>
</dbReference>
<dbReference type="RefSeq" id="WP_188665245.1">
    <property type="nucleotide sequence ID" value="NZ_BMHV01000016.1"/>
</dbReference>
<dbReference type="Pfam" id="PF02518">
    <property type="entry name" value="HATPase_c"/>
    <property type="match status" value="1"/>
</dbReference>
<reference evidence="9" key="2">
    <citation type="submission" date="2020-09" db="EMBL/GenBank/DDBJ databases">
        <authorList>
            <person name="Sun Q."/>
            <person name="Zhou Y."/>
        </authorList>
    </citation>
    <scope>NUCLEOTIDE SEQUENCE</scope>
    <source>
        <strain evidence="9">CGMCC 1.15254</strain>
    </source>
</reference>
<keyword evidence="3" id="KW-0597">Phosphoprotein</keyword>
<feature type="domain" description="Histidine kinase" evidence="8">
    <location>
        <begin position="285"/>
        <end position="499"/>
    </location>
</feature>
<dbReference type="PRINTS" id="PR00344">
    <property type="entry name" value="BCTRLSENSOR"/>
</dbReference>
<evidence type="ECO:0000259" key="8">
    <source>
        <dbReference type="PROSITE" id="PS50109"/>
    </source>
</evidence>
<dbReference type="InterPro" id="IPR003661">
    <property type="entry name" value="HisK_dim/P_dom"/>
</dbReference>